<evidence type="ECO:0000313" key="4">
    <source>
        <dbReference type="Proteomes" id="UP000198919"/>
    </source>
</evidence>
<dbReference type="Pfam" id="PF22294">
    <property type="entry name" value="DUF6966"/>
    <property type="match status" value="1"/>
</dbReference>
<protein>
    <recommendedName>
        <fullName evidence="1">DUF6966 domain-containing protein</fullName>
    </recommendedName>
</protein>
<keyword evidence="5" id="KW-1185">Reference proteome</keyword>
<dbReference type="OrthoDB" id="1449298at2"/>
<proteinExistence type="predicted"/>
<reference evidence="2 5" key="3">
    <citation type="journal article" date="2017" name="Nat. Microbiol.">
        <title>Natural product diversity associated with the nematode symbionts Photorhabdus and Xenorhabdus.</title>
        <authorList>
            <person name="Tobias N.J."/>
            <person name="Wolff H."/>
            <person name="Djahanschiri B."/>
            <person name="Grundmann F."/>
            <person name="Kronenwerth M."/>
            <person name="Shi Y.M."/>
            <person name="Simonyi S."/>
            <person name="Grun P."/>
            <person name="Shapiro-Ilan D."/>
            <person name="Pidot S.J."/>
            <person name="Stinear T.P."/>
            <person name="Ebersberger I."/>
            <person name="Bode H.B."/>
        </authorList>
    </citation>
    <scope>NUCLEOTIDE SEQUENCE [LARGE SCALE GENOMIC DNA]</scope>
    <source>
        <strain evidence="2 5">DSM 17908</strain>
    </source>
</reference>
<dbReference type="InterPro" id="IPR054239">
    <property type="entry name" value="DUF6966"/>
</dbReference>
<dbReference type="AlphaFoldDB" id="A0A1I3Q3F8"/>
<reference evidence="4" key="1">
    <citation type="submission" date="2016-10" db="EMBL/GenBank/DDBJ databases">
        <authorList>
            <person name="Varghese N."/>
            <person name="Submissions S."/>
        </authorList>
    </citation>
    <scope>NUCLEOTIDE SEQUENCE [LARGE SCALE GENOMIC DNA]</scope>
    <source>
        <strain evidence="4">DSM 17908</strain>
    </source>
</reference>
<organism evidence="3 4">
    <name type="scientific">Xenorhabdus mauleonii</name>
    <dbReference type="NCBI Taxonomy" id="351675"/>
    <lineage>
        <taxon>Bacteria</taxon>
        <taxon>Pseudomonadati</taxon>
        <taxon>Pseudomonadota</taxon>
        <taxon>Gammaproteobacteria</taxon>
        <taxon>Enterobacterales</taxon>
        <taxon>Morganellaceae</taxon>
        <taxon>Xenorhabdus</taxon>
    </lineage>
</organism>
<feature type="domain" description="DUF6966" evidence="1">
    <location>
        <begin position="21"/>
        <end position="68"/>
    </location>
</feature>
<evidence type="ECO:0000259" key="1">
    <source>
        <dbReference type="Pfam" id="PF22294"/>
    </source>
</evidence>
<reference evidence="3" key="2">
    <citation type="submission" date="2016-10" db="EMBL/GenBank/DDBJ databases">
        <authorList>
            <person name="de Groot N.N."/>
        </authorList>
    </citation>
    <scope>NUCLEOTIDE SEQUENCE [LARGE SCALE GENOMIC DNA]</scope>
    <source>
        <strain evidence="3">DSM 17908</strain>
    </source>
</reference>
<sequence>MMWKIEKILEEISILLEQNLASDWAHHIDKLRYRMNIKPDEAIVDIKGLFGGMGSLNDLVLSRNGVPLKDENNKLNELRKELYVSIRHIIK</sequence>
<accession>A0A1I3Q3F8</accession>
<dbReference type="Proteomes" id="UP000224607">
    <property type="component" value="Unassembled WGS sequence"/>
</dbReference>
<evidence type="ECO:0000313" key="2">
    <source>
        <dbReference type="EMBL" id="PHM40116.1"/>
    </source>
</evidence>
<dbReference type="Proteomes" id="UP000198919">
    <property type="component" value="Unassembled WGS sequence"/>
</dbReference>
<evidence type="ECO:0000313" key="3">
    <source>
        <dbReference type="EMBL" id="SFJ27686.1"/>
    </source>
</evidence>
<dbReference type="RefSeq" id="WP_092510010.1">
    <property type="nucleotide sequence ID" value="NZ_CAWNQB010000067.1"/>
</dbReference>
<evidence type="ECO:0000313" key="5">
    <source>
        <dbReference type="Proteomes" id="UP000224607"/>
    </source>
</evidence>
<gene>
    <name evidence="3" type="ORF">SAMN05421680_1074</name>
    <name evidence="2" type="ORF">Xmau_02304</name>
</gene>
<dbReference type="EMBL" id="NITY01000007">
    <property type="protein sequence ID" value="PHM40116.1"/>
    <property type="molecule type" value="Genomic_DNA"/>
</dbReference>
<name>A0A1I3Q3F8_9GAMM</name>
<dbReference type="EMBL" id="FORG01000007">
    <property type="protein sequence ID" value="SFJ27686.1"/>
    <property type="molecule type" value="Genomic_DNA"/>
</dbReference>